<dbReference type="AlphaFoldDB" id="A0A841N6N2"/>
<comment type="caution">
    <text evidence="2">The sequence shown here is derived from an EMBL/GenBank/DDBJ whole genome shotgun (WGS) entry which is preliminary data.</text>
</comment>
<dbReference type="Pfam" id="PF00535">
    <property type="entry name" value="Glycos_transf_2"/>
    <property type="match status" value="1"/>
</dbReference>
<proteinExistence type="predicted"/>
<gene>
    <name evidence="2" type="ORF">HNP36_003650</name>
</gene>
<dbReference type="PANTHER" id="PTHR22916:SF3">
    <property type="entry name" value="UDP-GLCNAC:BETAGAL BETA-1,3-N-ACETYLGLUCOSAMINYLTRANSFERASE-LIKE PROTEIN 1"/>
    <property type="match status" value="1"/>
</dbReference>
<dbReference type="InterPro" id="IPR001173">
    <property type="entry name" value="Glyco_trans_2-like"/>
</dbReference>
<reference evidence="2 3" key="1">
    <citation type="submission" date="2020-08" db="EMBL/GenBank/DDBJ databases">
        <title>Functional genomics of gut bacteria from endangered species of beetles.</title>
        <authorList>
            <person name="Carlos-Shanley C."/>
        </authorList>
    </citation>
    <scope>NUCLEOTIDE SEQUENCE [LARGE SCALE GENOMIC DNA]</scope>
    <source>
        <strain evidence="2 3">S00136</strain>
    </source>
</reference>
<protein>
    <submittedName>
        <fullName evidence="2">Glycosyltransferase involved in cell wall biosynthesis</fullName>
    </submittedName>
</protein>
<evidence type="ECO:0000313" key="2">
    <source>
        <dbReference type="EMBL" id="MBB6372534.1"/>
    </source>
</evidence>
<dbReference type="InterPro" id="IPR029044">
    <property type="entry name" value="Nucleotide-diphossugar_trans"/>
</dbReference>
<sequence>MNTTPLLSILIATKDREFYCIESIKSILNFNSDIIEICVSDNSNSDKVKDFVEQVNSAAIKYIHTNEKISFIENFNRCMELASGKYVTLIGDDDTILKTSIDYAVYADKNNIDSISSDNNISYYWPGALKGYPDGLETIILASDGIREFHPKKYLSQLLGNGLQHYLLYPLPRTYHGIVKREKLMEVKNKTGKFFGGLSPDIYSSISLSCIIEKHYVVDVPLSIAGVCAKSASASNIRGEHAGEMSQSPLLNNIKDYKWSIYIPYFYSVNTIWAESAMKALEDMGESSLINEFNKFRLMAHATINNRKSIPKIIKRENQLLKAESKKSTAAYYGKMAQEYAVIVKNKIELIAKNKLSRKKEYTFTKVSNISDAIANFDNLNNS</sequence>
<dbReference type="Gene3D" id="3.90.550.10">
    <property type="entry name" value="Spore Coat Polysaccharide Biosynthesis Protein SpsA, Chain A"/>
    <property type="match status" value="1"/>
</dbReference>
<name>A0A841N6N2_9FLAO</name>
<dbReference type="PANTHER" id="PTHR22916">
    <property type="entry name" value="GLYCOSYLTRANSFERASE"/>
    <property type="match status" value="1"/>
</dbReference>
<accession>A0A841N6N2</accession>
<dbReference type="SUPFAM" id="SSF53448">
    <property type="entry name" value="Nucleotide-diphospho-sugar transferases"/>
    <property type="match status" value="1"/>
</dbReference>
<dbReference type="GO" id="GO:0016758">
    <property type="term" value="F:hexosyltransferase activity"/>
    <property type="evidence" value="ECO:0007669"/>
    <property type="project" value="UniProtKB-ARBA"/>
</dbReference>
<keyword evidence="3" id="KW-1185">Reference proteome</keyword>
<evidence type="ECO:0000313" key="3">
    <source>
        <dbReference type="Proteomes" id="UP000589738"/>
    </source>
</evidence>
<dbReference type="Proteomes" id="UP000589738">
    <property type="component" value="Unassembled WGS sequence"/>
</dbReference>
<keyword evidence="2" id="KW-0808">Transferase</keyword>
<dbReference type="CDD" id="cd00761">
    <property type="entry name" value="Glyco_tranf_GTA_type"/>
    <property type="match status" value="1"/>
</dbReference>
<feature type="domain" description="Glycosyltransferase 2-like" evidence="1">
    <location>
        <begin position="8"/>
        <end position="108"/>
    </location>
</feature>
<evidence type="ECO:0000259" key="1">
    <source>
        <dbReference type="Pfam" id="PF00535"/>
    </source>
</evidence>
<dbReference type="EMBL" id="JACHLC010000006">
    <property type="protein sequence ID" value="MBB6372534.1"/>
    <property type="molecule type" value="Genomic_DNA"/>
</dbReference>
<organism evidence="2 3">
    <name type="scientific">Chryseobacterium shigense</name>
    <dbReference type="NCBI Taxonomy" id="297244"/>
    <lineage>
        <taxon>Bacteria</taxon>
        <taxon>Pseudomonadati</taxon>
        <taxon>Bacteroidota</taxon>
        <taxon>Flavobacteriia</taxon>
        <taxon>Flavobacteriales</taxon>
        <taxon>Weeksellaceae</taxon>
        <taxon>Chryseobacterium group</taxon>
        <taxon>Chryseobacterium</taxon>
    </lineage>
</organism>
<dbReference type="RefSeq" id="WP_184166008.1">
    <property type="nucleotide sequence ID" value="NZ_JACHLC010000006.1"/>
</dbReference>